<dbReference type="InParanoid" id="A0A482XUA3"/>
<gene>
    <name evidence="2" type="ORF">LSTR_LSTR003016</name>
</gene>
<dbReference type="Proteomes" id="UP000291343">
    <property type="component" value="Unassembled WGS sequence"/>
</dbReference>
<dbReference type="EMBL" id="QKKF02000817">
    <property type="protein sequence ID" value="RZF48940.1"/>
    <property type="molecule type" value="Genomic_DNA"/>
</dbReference>
<comment type="caution">
    <text evidence="2">The sequence shown here is derived from an EMBL/GenBank/DDBJ whole genome shotgun (WGS) entry which is preliminary data.</text>
</comment>
<reference evidence="2 3" key="1">
    <citation type="journal article" date="2017" name="Gigascience">
        <title>Genome sequence of the small brown planthopper, Laodelphax striatellus.</title>
        <authorList>
            <person name="Zhu J."/>
            <person name="Jiang F."/>
            <person name="Wang X."/>
            <person name="Yang P."/>
            <person name="Bao Y."/>
            <person name="Zhao W."/>
            <person name="Wang W."/>
            <person name="Lu H."/>
            <person name="Wang Q."/>
            <person name="Cui N."/>
            <person name="Li J."/>
            <person name="Chen X."/>
            <person name="Luo L."/>
            <person name="Yu J."/>
            <person name="Kang L."/>
            <person name="Cui F."/>
        </authorList>
    </citation>
    <scope>NUCLEOTIDE SEQUENCE [LARGE SCALE GENOMIC DNA]</scope>
    <source>
        <strain evidence="2">Lst14</strain>
    </source>
</reference>
<organism evidence="2 3">
    <name type="scientific">Laodelphax striatellus</name>
    <name type="common">Small brown planthopper</name>
    <name type="synonym">Delphax striatella</name>
    <dbReference type="NCBI Taxonomy" id="195883"/>
    <lineage>
        <taxon>Eukaryota</taxon>
        <taxon>Metazoa</taxon>
        <taxon>Ecdysozoa</taxon>
        <taxon>Arthropoda</taxon>
        <taxon>Hexapoda</taxon>
        <taxon>Insecta</taxon>
        <taxon>Pterygota</taxon>
        <taxon>Neoptera</taxon>
        <taxon>Paraneoptera</taxon>
        <taxon>Hemiptera</taxon>
        <taxon>Auchenorrhyncha</taxon>
        <taxon>Fulgoroidea</taxon>
        <taxon>Delphacidae</taxon>
        <taxon>Criomorphinae</taxon>
        <taxon>Laodelphax</taxon>
    </lineage>
</organism>
<protein>
    <submittedName>
        <fullName evidence="2">Uncharacterized protein</fullName>
    </submittedName>
</protein>
<dbReference type="AlphaFoldDB" id="A0A482XUA3"/>
<sequence length="209" mass="22950">MRGFELVTLSVLLLTAQQLASGSPAPSLGLADSLLSGFNTALEQSSSAEVGMQIKSALAAAGCSKDAVDLLRVSSGKSCIQVFQATVSYQQFFLNVIYAMDKMKVYYDYSCFTGEESYIAELKCYLDNLNTKMTVLKIDPLYTQMKRLVDEINSIVDLYKASYQKCIEEESSVKYSIGSEEFSSLHSLVKSHCPAATSVEALRKSFSKK</sequence>
<feature type="chain" id="PRO_5019825220" evidence="1">
    <location>
        <begin position="23"/>
        <end position="209"/>
    </location>
</feature>
<accession>A0A482XUA3</accession>
<name>A0A482XUA3_LAOST</name>
<feature type="signal peptide" evidence="1">
    <location>
        <begin position="1"/>
        <end position="22"/>
    </location>
</feature>
<proteinExistence type="predicted"/>
<evidence type="ECO:0000256" key="1">
    <source>
        <dbReference type="SAM" id="SignalP"/>
    </source>
</evidence>
<evidence type="ECO:0000313" key="3">
    <source>
        <dbReference type="Proteomes" id="UP000291343"/>
    </source>
</evidence>
<dbReference type="SMR" id="A0A482XUA3"/>
<dbReference type="OrthoDB" id="10341806at2759"/>
<keyword evidence="3" id="KW-1185">Reference proteome</keyword>
<keyword evidence="1" id="KW-0732">Signal</keyword>
<evidence type="ECO:0000313" key="2">
    <source>
        <dbReference type="EMBL" id="RZF48940.1"/>
    </source>
</evidence>